<dbReference type="Proteomes" id="UP001500665">
    <property type="component" value="Unassembled WGS sequence"/>
</dbReference>
<dbReference type="InterPro" id="IPR002051">
    <property type="entry name" value="Haem_Oase"/>
</dbReference>
<dbReference type="InterPro" id="IPR016053">
    <property type="entry name" value="Haem_Oase-like"/>
</dbReference>
<protein>
    <submittedName>
        <fullName evidence="4">Biliverdin-producing heme oxygenase</fullName>
    </submittedName>
</protein>
<dbReference type="PANTHER" id="PTHR10720">
    <property type="entry name" value="HEME OXYGENASE"/>
    <property type="match status" value="1"/>
</dbReference>
<reference evidence="5" key="1">
    <citation type="journal article" date="2019" name="Int. J. Syst. Evol. Microbiol.">
        <title>The Global Catalogue of Microorganisms (GCM) 10K type strain sequencing project: providing services to taxonomists for standard genome sequencing and annotation.</title>
        <authorList>
            <consortium name="The Broad Institute Genomics Platform"/>
            <consortium name="The Broad Institute Genome Sequencing Center for Infectious Disease"/>
            <person name="Wu L."/>
            <person name="Ma J."/>
        </authorList>
    </citation>
    <scope>NUCLEOTIDE SEQUENCE [LARGE SCALE GENOMIC DNA]</scope>
    <source>
        <strain evidence="5">JCM 10696</strain>
    </source>
</reference>
<evidence type="ECO:0000256" key="1">
    <source>
        <dbReference type="ARBA" id="ARBA00022617"/>
    </source>
</evidence>
<keyword evidence="5" id="KW-1185">Reference proteome</keyword>
<dbReference type="InterPro" id="IPR016084">
    <property type="entry name" value="Haem_Oase-like_multi-hlx"/>
</dbReference>
<comment type="caution">
    <text evidence="4">The sequence shown here is derived from an EMBL/GenBank/DDBJ whole genome shotgun (WGS) entry which is preliminary data.</text>
</comment>
<keyword evidence="2" id="KW-0479">Metal-binding</keyword>
<accession>A0ABP4BJZ8</accession>
<dbReference type="CDD" id="cd19165">
    <property type="entry name" value="HemeO"/>
    <property type="match status" value="1"/>
</dbReference>
<name>A0ABP4BJZ8_9ACTN</name>
<evidence type="ECO:0000313" key="4">
    <source>
        <dbReference type="EMBL" id="GAA0951010.1"/>
    </source>
</evidence>
<dbReference type="RefSeq" id="WP_344241085.1">
    <property type="nucleotide sequence ID" value="NZ_BAAAHH010000010.1"/>
</dbReference>
<evidence type="ECO:0000313" key="5">
    <source>
        <dbReference type="Proteomes" id="UP001500665"/>
    </source>
</evidence>
<keyword evidence="1" id="KW-0349">Heme</keyword>
<dbReference type="PANTHER" id="PTHR10720:SF0">
    <property type="entry name" value="HEME OXYGENASE"/>
    <property type="match status" value="1"/>
</dbReference>
<evidence type="ECO:0000256" key="3">
    <source>
        <dbReference type="ARBA" id="ARBA00023004"/>
    </source>
</evidence>
<dbReference type="Gene3D" id="1.20.910.10">
    <property type="entry name" value="Heme oxygenase-like"/>
    <property type="match status" value="1"/>
</dbReference>
<dbReference type="EMBL" id="BAAAHH010000010">
    <property type="protein sequence ID" value="GAA0951010.1"/>
    <property type="molecule type" value="Genomic_DNA"/>
</dbReference>
<sequence length="219" mass="24181">MTRPSGETFSTVLRQASVQDHADAETNGYMSDLMDGNLPLSAYAALTARLHPVYAALEEAAEAMRDHPVAGRFVFAELVRKPALEADLAELLGAGWAERVEESPAAQVYAARIREVAFTWSGGFLAHHYVRYMGDLSGGQIIGRMVERAYDLKDGKGTSFYRFADLKAKPFKDAYRVLIDEAPFDAEEQRRIIGEVKLAYRLNTAIFDELGAVDWSAAA</sequence>
<dbReference type="SUPFAM" id="SSF48613">
    <property type="entry name" value="Heme oxygenase-like"/>
    <property type="match status" value="1"/>
</dbReference>
<dbReference type="Pfam" id="PF01126">
    <property type="entry name" value="Heme_oxygenase"/>
    <property type="match status" value="1"/>
</dbReference>
<keyword evidence="3" id="KW-0408">Iron</keyword>
<dbReference type="PRINTS" id="PR00088">
    <property type="entry name" value="HAEMOXYGNASE"/>
</dbReference>
<proteinExistence type="predicted"/>
<dbReference type="PIRSF" id="PIRSF000343">
    <property type="entry name" value="Haem_Oase"/>
    <property type="match status" value="1"/>
</dbReference>
<organism evidence="4 5">
    <name type="scientific">Actinocorallia libanotica</name>
    <dbReference type="NCBI Taxonomy" id="46162"/>
    <lineage>
        <taxon>Bacteria</taxon>
        <taxon>Bacillati</taxon>
        <taxon>Actinomycetota</taxon>
        <taxon>Actinomycetes</taxon>
        <taxon>Streptosporangiales</taxon>
        <taxon>Thermomonosporaceae</taxon>
        <taxon>Actinocorallia</taxon>
    </lineage>
</organism>
<gene>
    <name evidence="4" type="ORF">GCM10009550_30130</name>
</gene>
<evidence type="ECO:0000256" key="2">
    <source>
        <dbReference type="ARBA" id="ARBA00022723"/>
    </source>
</evidence>